<dbReference type="PANTHER" id="PTHR48048">
    <property type="entry name" value="GLYCOSYLTRANSFERASE"/>
    <property type="match status" value="1"/>
</dbReference>
<dbReference type="EMBL" id="MTYJ01000201">
    <property type="protein sequence ID" value="OWA50742.1"/>
    <property type="molecule type" value="Genomic_DNA"/>
</dbReference>
<dbReference type="InterPro" id="IPR050481">
    <property type="entry name" value="UDP-glycosyltransf_plant"/>
</dbReference>
<gene>
    <name evidence="2" type="ORF">BV898_15248</name>
</gene>
<proteinExistence type="predicted"/>
<organism evidence="2 3">
    <name type="scientific">Hypsibius exemplaris</name>
    <name type="common">Freshwater tardigrade</name>
    <dbReference type="NCBI Taxonomy" id="2072580"/>
    <lineage>
        <taxon>Eukaryota</taxon>
        <taxon>Metazoa</taxon>
        <taxon>Ecdysozoa</taxon>
        <taxon>Tardigrada</taxon>
        <taxon>Eutardigrada</taxon>
        <taxon>Parachela</taxon>
        <taxon>Hypsibioidea</taxon>
        <taxon>Hypsibiidae</taxon>
        <taxon>Hypsibius</taxon>
    </lineage>
</organism>
<comment type="caution">
    <text evidence="2">The sequence shown here is derived from an EMBL/GenBank/DDBJ whole genome shotgun (WGS) entry which is preliminary data.</text>
</comment>
<keyword evidence="1" id="KW-0808">Transferase</keyword>
<dbReference type="CDD" id="cd03784">
    <property type="entry name" value="GT1_Gtf-like"/>
    <property type="match status" value="1"/>
</dbReference>
<dbReference type="InterPro" id="IPR002213">
    <property type="entry name" value="UDP_glucos_trans"/>
</dbReference>
<evidence type="ECO:0000313" key="2">
    <source>
        <dbReference type="EMBL" id="OWA50742.1"/>
    </source>
</evidence>
<name>A0A9X6NAM4_HYPEX</name>
<evidence type="ECO:0000313" key="3">
    <source>
        <dbReference type="Proteomes" id="UP000192578"/>
    </source>
</evidence>
<dbReference type="Gene3D" id="3.40.50.2000">
    <property type="entry name" value="Glycogen Phosphorylase B"/>
    <property type="match status" value="3"/>
</dbReference>
<sequence>MATSKHILLIAYPEFGHIIPLLELGKKLAQHRHKVTFAVSEYFIDKIVERQLVPTGTIERHLVPTERQLVPTGTLERHLVPTGTLERQLVPTGTLERQLVPTGTLELVGIPDGYSEDLFDCGINMVPGRGFQIIQDLTIPGARNFLKFIPTRGKSDEVSSVKEVVDLVVGDSCVAAALTILYERDVPYYFFNSASAASMTLSPLYVDDKYPTTPEDQENSLSKPAKVSAGDPTVVPISMAGKRILLPINQTMHLVQGILVNSVRELELETVEEIRTFPVMKDIPIWFVGPLFPETEEHMNNSENRLKVAKWLDEKKDLSVVYVSFGTTTAPPQPGQIAQLGKALLRLDCPFIWSLPAKQYQHLPDGFPRDPAGHFDGKVVVLPWAPQKLILQHPATAVFLTHCGWNCTVESVTAGVPVVAWPMSGDQQTNAEWLVEHGLGELVPGRGHHSARIVPAGEIEGTLRRVGTEGSVFRQAARAWKKVADGAVGAGGSSETELADFLQRI</sequence>
<dbReference type="Proteomes" id="UP000192578">
    <property type="component" value="Unassembled WGS sequence"/>
</dbReference>
<keyword evidence="3" id="KW-1185">Reference proteome</keyword>
<evidence type="ECO:0000256" key="1">
    <source>
        <dbReference type="ARBA" id="ARBA00022679"/>
    </source>
</evidence>
<protein>
    <submittedName>
        <fullName evidence="2">Cinnamate beta-D-glucosyltransferase</fullName>
    </submittedName>
</protein>
<accession>A0A9X6NAM4</accession>
<dbReference type="AlphaFoldDB" id="A0A9X6NAM4"/>
<dbReference type="OrthoDB" id="5835829at2759"/>
<dbReference type="Pfam" id="PF00201">
    <property type="entry name" value="UDPGT"/>
    <property type="match status" value="1"/>
</dbReference>
<dbReference type="SUPFAM" id="SSF53756">
    <property type="entry name" value="UDP-Glycosyltransferase/glycogen phosphorylase"/>
    <property type="match status" value="1"/>
</dbReference>
<dbReference type="GO" id="GO:0035251">
    <property type="term" value="F:UDP-glucosyltransferase activity"/>
    <property type="evidence" value="ECO:0007669"/>
    <property type="project" value="InterPro"/>
</dbReference>
<reference evidence="3" key="1">
    <citation type="submission" date="2017-01" db="EMBL/GenBank/DDBJ databases">
        <title>Comparative genomics of anhydrobiosis in the tardigrade Hypsibius dujardini.</title>
        <authorList>
            <person name="Yoshida Y."/>
            <person name="Koutsovoulos G."/>
            <person name="Laetsch D."/>
            <person name="Stevens L."/>
            <person name="Kumar S."/>
            <person name="Horikawa D."/>
            <person name="Ishino K."/>
            <person name="Komine S."/>
            <person name="Tomita M."/>
            <person name="Blaxter M."/>
            <person name="Arakawa K."/>
        </authorList>
    </citation>
    <scope>NUCLEOTIDE SEQUENCE [LARGE SCALE GENOMIC DNA]</scope>
    <source>
        <strain evidence="3">Z151</strain>
    </source>
</reference>